<dbReference type="InterPro" id="IPR029044">
    <property type="entry name" value="Nucleotide-diphossugar_trans"/>
</dbReference>
<organism evidence="2 3">
    <name type="scientific">Algoriphagus alkaliphilus</name>
    <dbReference type="NCBI Taxonomy" id="279824"/>
    <lineage>
        <taxon>Bacteria</taxon>
        <taxon>Pseudomonadati</taxon>
        <taxon>Bacteroidota</taxon>
        <taxon>Cytophagia</taxon>
        <taxon>Cytophagales</taxon>
        <taxon>Cyclobacteriaceae</taxon>
        <taxon>Algoriphagus</taxon>
    </lineage>
</organism>
<dbReference type="InterPro" id="IPR001173">
    <property type="entry name" value="Glyco_trans_2-like"/>
</dbReference>
<dbReference type="PANTHER" id="PTHR43685">
    <property type="entry name" value="GLYCOSYLTRANSFERASE"/>
    <property type="match status" value="1"/>
</dbReference>
<dbReference type="Pfam" id="PF00535">
    <property type="entry name" value="Glycos_transf_2"/>
    <property type="match status" value="1"/>
</dbReference>
<dbReference type="STRING" id="279824.SAMN03080617_04213"/>
<accession>A0A1G5ZP72</accession>
<sequence length="310" mass="37219">MVSIIVPNYNHHKFLPIRIESILNQTFQDFELILLDDCSTDGSWEYLESFTTHPKVSHCIRNEINSGSPFKQWKKGIELAKYEWIWIAESDDFCELDFLEKMICNLQTDVSLIFSKSKFVDANGSQLNLEDFKIDESKYDFGDFDLKRNGIDFIKKFLLYRNSIVNVSSVLFKKPSEFPEEILEMKFAGDWFLWITLLCKGKVYYCSEELNYFRFHAQTTRFQKSESLELDRYHEFFSCIYYAKRILKLSGFSLTFDYGFSEIILNYFKVKYKYGRSRLVALFPDIPWFFYPLYYRFFFKSFIQSHSERF</sequence>
<dbReference type="CDD" id="cd00761">
    <property type="entry name" value="Glyco_tranf_GTA_type"/>
    <property type="match status" value="1"/>
</dbReference>
<dbReference type="GO" id="GO:0016740">
    <property type="term" value="F:transferase activity"/>
    <property type="evidence" value="ECO:0007669"/>
    <property type="project" value="UniProtKB-KW"/>
</dbReference>
<reference evidence="3" key="1">
    <citation type="submission" date="2016-10" db="EMBL/GenBank/DDBJ databases">
        <authorList>
            <person name="Varghese N."/>
            <person name="Submissions S."/>
        </authorList>
    </citation>
    <scope>NUCLEOTIDE SEQUENCE [LARGE SCALE GENOMIC DNA]</scope>
    <source>
        <strain evidence="3">DSM 22703</strain>
    </source>
</reference>
<dbReference type="EMBL" id="FMXE01000050">
    <property type="protein sequence ID" value="SDA96360.1"/>
    <property type="molecule type" value="Genomic_DNA"/>
</dbReference>
<evidence type="ECO:0000313" key="3">
    <source>
        <dbReference type="Proteomes" id="UP000198756"/>
    </source>
</evidence>
<dbReference type="RefSeq" id="WP_092734802.1">
    <property type="nucleotide sequence ID" value="NZ_FMXE01000050.1"/>
</dbReference>
<proteinExistence type="predicted"/>
<evidence type="ECO:0000259" key="1">
    <source>
        <dbReference type="Pfam" id="PF00535"/>
    </source>
</evidence>
<gene>
    <name evidence="2" type="ORF">SAMN03080617_04213</name>
</gene>
<dbReference type="OrthoDB" id="9815829at2"/>
<protein>
    <submittedName>
        <fullName evidence="2">Glycosyltransferase involved in cell wall bisynthesis</fullName>
    </submittedName>
</protein>
<evidence type="ECO:0000313" key="2">
    <source>
        <dbReference type="EMBL" id="SDA96360.1"/>
    </source>
</evidence>
<keyword evidence="2" id="KW-0808">Transferase</keyword>
<dbReference type="Gene3D" id="3.90.550.10">
    <property type="entry name" value="Spore Coat Polysaccharide Biosynthesis Protein SpsA, Chain A"/>
    <property type="match status" value="1"/>
</dbReference>
<dbReference type="PANTHER" id="PTHR43685:SF2">
    <property type="entry name" value="GLYCOSYLTRANSFERASE 2-LIKE DOMAIN-CONTAINING PROTEIN"/>
    <property type="match status" value="1"/>
</dbReference>
<dbReference type="Proteomes" id="UP000198756">
    <property type="component" value="Unassembled WGS sequence"/>
</dbReference>
<name>A0A1G5ZP72_9BACT</name>
<dbReference type="InterPro" id="IPR050834">
    <property type="entry name" value="Glycosyltransf_2"/>
</dbReference>
<keyword evidence="3" id="KW-1185">Reference proteome</keyword>
<dbReference type="SUPFAM" id="SSF53448">
    <property type="entry name" value="Nucleotide-diphospho-sugar transferases"/>
    <property type="match status" value="1"/>
</dbReference>
<dbReference type="AlphaFoldDB" id="A0A1G5ZP72"/>
<feature type="domain" description="Glycosyltransferase 2-like" evidence="1">
    <location>
        <begin position="3"/>
        <end position="165"/>
    </location>
</feature>